<dbReference type="Proteomes" id="UP000024635">
    <property type="component" value="Unassembled WGS sequence"/>
</dbReference>
<organism evidence="1 2">
    <name type="scientific">Ancylostoma ceylanicum</name>
    <dbReference type="NCBI Taxonomy" id="53326"/>
    <lineage>
        <taxon>Eukaryota</taxon>
        <taxon>Metazoa</taxon>
        <taxon>Ecdysozoa</taxon>
        <taxon>Nematoda</taxon>
        <taxon>Chromadorea</taxon>
        <taxon>Rhabditida</taxon>
        <taxon>Rhabditina</taxon>
        <taxon>Rhabditomorpha</taxon>
        <taxon>Strongyloidea</taxon>
        <taxon>Ancylostomatidae</taxon>
        <taxon>Ancylostomatinae</taxon>
        <taxon>Ancylostoma</taxon>
    </lineage>
</organism>
<proteinExistence type="predicted"/>
<evidence type="ECO:0000313" key="1">
    <source>
        <dbReference type="EMBL" id="EYB80968.1"/>
    </source>
</evidence>
<comment type="caution">
    <text evidence="1">The sequence shown here is derived from an EMBL/GenBank/DDBJ whole genome shotgun (WGS) entry which is preliminary data.</text>
</comment>
<reference evidence="2" key="1">
    <citation type="journal article" date="2015" name="Nat. Genet.">
        <title>The genome and transcriptome of the zoonotic hookworm Ancylostoma ceylanicum identify infection-specific gene families.</title>
        <authorList>
            <person name="Schwarz E.M."/>
            <person name="Hu Y."/>
            <person name="Antoshechkin I."/>
            <person name="Miller M.M."/>
            <person name="Sternberg P.W."/>
            <person name="Aroian R.V."/>
        </authorList>
    </citation>
    <scope>NUCLEOTIDE SEQUENCE</scope>
    <source>
        <strain evidence="2">HY135</strain>
    </source>
</reference>
<keyword evidence="2" id="KW-1185">Reference proteome</keyword>
<evidence type="ECO:0000313" key="2">
    <source>
        <dbReference type="Proteomes" id="UP000024635"/>
    </source>
</evidence>
<protein>
    <submittedName>
        <fullName evidence="1">Uncharacterized protein</fullName>
    </submittedName>
</protein>
<dbReference type="AlphaFoldDB" id="A0A016RRL8"/>
<accession>A0A016RRL8</accession>
<gene>
    <name evidence="1" type="primary">Acey_s0396.g684</name>
    <name evidence="1" type="ORF">Y032_0396g684</name>
</gene>
<sequence>MSGLTIETIGRLPHTTNADVVHDDNATLRFPLWLIVRRKWTFHIRGTSRIPRILKQVLITFAVTSQSTSRLKCTTVSPEDTSASGVLSRIAWYSQHL</sequence>
<dbReference type="EMBL" id="JARK01001732">
    <property type="protein sequence ID" value="EYB80968.1"/>
    <property type="molecule type" value="Genomic_DNA"/>
</dbReference>
<name>A0A016RRL8_9BILA</name>